<proteinExistence type="predicted"/>
<feature type="domain" description="VOC" evidence="2">
    <location>
        <begin position="5"/>
        <end position="120"/>
    </location>
</feature>
<dbReference type="InterPro" id="IPR037523">
    <property type="entry name" value="VOC_core"/>
</dbReference>
<dbReference type="PANTHER" id="PTHR21366:SF22">
    <property type="entry name" value="VOC DOMAIN-CONTAINING PROTEIN"/>
    <property type="match status" value="1"/>
</dbReference>
<evidence type="ECO:0000259" key="2">
    <source>
        <dbReference type="PROSITE" id="PS51819"/>
    </source>
</evidence>
<gene>
    <name evidence="3" type="ORF">HJG54_16395</name>
</gene>
<dbReference type="GO" id="GO:0004462">
    <property type="term" value="F:lactoylglutathione lyase activity"/>
    <property type="evidence" value="ECO:0007669"/>
    <property type="project" value="InterPro"/>
</dbReference>
<dbReference type="SUPFAM" id="SSF54593">
    <property type="entry name" value="Glyoxalase/Bleomycin resistance protein/Dihydroxybiphenyl dioxygenase"/>
    <property type="match status" value="1"/>
</dbReference>
<dbReference type="PROSITE" id="PS00934">
    <property type="entry name" value="GLYOXALASE_I_1"/>
    <property type="match status" value="1"/>
</dbReference>
<dbReference type="InterPro" id="IPR050383">
    <property type="entry name" value="GlyoxalaseI/FosfomycinResist"/>
</dbReference>
<dbReference type="AlphaFoldDB" id="A0AA96WFS4"/>
<dbReference type="GO" id="GO:0046872">
    <property type="term" value="F:metal ion binding"/>
    <property type="evidence" value="ECO:0007669"/>
    <property type="project" value="UniProtKB-KW"/>
</dbReference>
<evidence type="ECO:0000256" key="1">
    <source>
        <dbReference type="ARBA" id="ARBA00022723"/>
    </source>
</evidence>
<dbReference type="PANTHER" id="PTHR21366">
    <property type="entry name" value="GLYOXALASE FAMILY PROTEIN"/>
    <property type="match status" value="1"/>
</dbReference>
<dbReference type="InterPro" id="IPR004360">
    <property type="entry name" value="Glyas_Fos-R_dOase_dom"/>
</dbReference>
<dbReference type="Pfam" id="PF00903">
    <property type="entry name" value="Glyoxalase"/>
    <property type="match status" value="1"/>
</dbReference>
<reference evidence="3" key="1">
    <citation type="submission" date="2020-05" db="EMBL/GenBank/DDBJ databases">
        <authorList>
            <person name="Zhu T."/>
            <person name="Keshari N."/>
            <person name="Lu X."/>
        </authorList>
    </citation>
    <scope>NUCLEOTIDE SEQUENCE</scope>
    <source>
        <strain evidence="3">NK1-12</strain>
    </source>
</reference>
<sequence length="124" mass="13668">MKITHYLHTAVLVSDLERAERFYGEVLGLAKINRTLKYPGAWYQLGAVQVHLIVDTAFDSSLQNAEKWGRNPHLALAVENLEAAKAHLTAHGYPLQLSASGRAALFTQDPDGNVIELTEMAPET</sequence>
<accession>A0AA96WFS4</accession>
<keyword evidence="1" id="KW-0479">Metal-binding</keyword>
<dbReference type="RefSeq" id="WP_316430016.1">
    <property type="nucleotide sequence ID" value="NZ_CP053586.1"/>
</dbReference>
<dbReference type="Gene3D" id="3.10.180.10">
    <property type="entry name" value="2,3-Dihydroxybiphenyl 1,2-Dioxygenase, domain 1"/>
    <property type="match status" value="1"/>
</dbReference>
<organism evidence="3">
    <name type="scientific">Leptolyngbya sp. NK1-12</name>
    <dbReference type="NCBI Taxonomy" id="2547451"/>
    <lineage>
        <taxon>Bacteria</taxon>
        <taxon>Bacillati</taxon>
        <taxon>Cyanobacteriota</taxon>
        <taxon>Cyanophyceae</taxon>
        <taxon>Leptolyngbyales</taxon>
        <taxon>Leptolyngbyaceae</taxon>
        <taxon>Leptolyngbya group</taxon>
        <taxon>Leptolyngbya</taxon>
    </lineage>
</organism>
<dbReference type="InterPro" id="IPR029068">
    <property type="entry name" value="Glyas_Bleomycin-R_OHBP_Dase"/>
</dbReference>
<dbReference type="PROSITE" id="PS51819">
    <property type="entry name" value="VOC"/>
    <property type="match status" value="1"/>
</dbReference>
<evidence type="ECO:0000313" key="3">
    <source>
        <dbReference type="EMBL" id="WNZ24280.1"/>
    </source>
</evidence>
<name>A0AA96WFS4_9CYAN</name>
<protein>
    <submittedName>
        <fullName evidence="3">Glyoxalase</fullName>
    </submittedName>
</protein>
<dbReference type="EMBL" id="CP053586">
    <property type="protein sequence ID" value="WNZ24280.1"/>
    <property type="molecule type" value="Genomic_DNA"/>
</dbReference>
<dbReference type="InterPro" id="IPR018146">
    <property type="entry name" value="Glyoxalase_1_CS"/>
</dbReference>